<feature type="compositionally biased region" description="Basic and acidic residues" evidence="1">
    <location>
        <begin position="56"/>
        <end position="69"/>
    </location>
</feature>
<reference evidence="2" key="2">
    <citation type="journal article" date="2023" name="Int. J. Mol. Sci.">
        <title>De Novo Assembly and Annotation of 11 Diverse Shrub Willow (Salix) Genomes Reveals Novel Gene Organization in Sex-Linked Regions.</title>
        <authorList>
            <person name="Hyden B."/>
            <person name="Feng K."/>
            <person name="Yates T.B."/>
            <person name="Jawdy S."/>
            <person name="Cereghino C."/>
            <person name="Smart L.B."/>
            <person name="Muchero W."/>
        </authorList>
    </citation>
    <scope>NUCLEOTIDE SEQUENCE [LARGE SCALE GENOMIC DNA]</scope>
    <source>
        <tissue evidence="2">Shoot tip</tissue>
    </source>
</reference>
<dbReference type="EMBL" id="JAPFFL010000006">
    <property type="protein sequence ID" value="KAJ6721968.1"/>
    <property type="molecule type" value="Genomic_DNA"/>
</dbReference>
<protein>
    <submittedName>
        <fullName evidence="2">Uncharacterized protein</fullName>
    </submittedName>
</protein>
<accession>A0A9Q0U244</accession>
<feature type="compositionally biased region" description="Gly residues" evidence="1">
    <location>
        <begin position="16"/>
        <end position="28"/>
    </location>
</feature>
<evidence type="ECO:0000256" key="1">
    <source>
        <dbReference type="SAM" id="MobiDB-lite"/>
    </source>
</evidence>
<dbReference type="Proteomes" id="UP001151529">
    <property type="component" value="Chromosome 10"/>
</dbReference>
<sequence length="206" mass="22213">MMNLARKDEVQTTPTGGVGGVSGNGIGNMQGSASPDGALTTGSDAKKKNKRKRKSKDVTDDLAGKEKEASVCQSGENESLQKRVLRIKGVKLRRDNRGVTISESCTVSVKEKHTDPVQEGGRPSSQGVDMSDTDTTNEKNRHVPPELATASAAKKRSSKNTILDDSQKHASDQVDGLEEERKALHPGSMPHEKCEPSDTRFKESRS</sequence>
<gene>
    <name evidence="2" type="ORF">OIU85_025002</name>
</gene>
<proteinExistence type="predicted"/>
<dbReference type="AlphaFoldDB" id="A0A9Q0U244"/>
<feature type="region of interest" description="Disordered" evidence="1">
    <location>
        <begin position="1"/>
        <end position="206"/>
    </location>
</feature>
<keyword evidence="3" id="KW-1185">Reference proteome</keyword>
<name>A0A9Q0U244_SALVM</name>
<feature type="compositionally biased region" description="Basic and acidic residues" evidence="1">
    <location>
        <begin position="1"/>
        <end position="10"/>
    </location>
</feature>
<evidence type="ECO:0000313" key="3">
    <source>
        <dbReference type="Proteomes" id="UP001151529"/>
    </source>
</evidence>
<organism evidence="2 3">
    <name type="scientific">Salix viminalis</name>
    <name type="common">Common osier</name>
    <name type="synonym">Basket willow</name>
    <dbReference type="NCBI Taxonomy" id="40686"/>
    <lineage>
        <taxon>Eukaryota</taxon>
        <taxon>Viridiplantae</taxon>
        <taxon>Streptophyta</taxon>
        <taxon>Embryophyta</taxon>
        <taxon>Tracheophyta</taxon>
        <taxon>Spermatophyta</taxon>
        <taxon>Magnoliopsida</taxon>
        <taxon>eudicotyledons</taxon>
        <taxon>Gunneridae</taxon>
        <taxon>Pentapetalae</taxon>
        <taxon>rosids</taxon>
        <taxon>fabids</taxon>
        <taxon>Malpighiales</taxon>
        <taxon>Salicaceae</taxon>
        <taxon>Saliceae</taxon>
        <taxon>Salix</taxon>
    </lineage>
</organism>
<feature type="compositionally biased region" description="Basic and acidic residues" evidence="1">
    <location>
        <begin position="190"/>
        <end position="206"/>
    </location>
</feature>
<reference evidence="2" key="1">
    <citation type="submission" date="2022-11" db="EMBL/GenBank/DDBJ databases">
        <authorList>
            <person name="Hyden B.L."/>
            <person name="Feng K."/>
            <person name="Yates T."/>
            <person name="Jawdy S."/>
            <person name="Smart L.B."/>
            <person name="Muchero W."/>
        </authorList>
    </citation>
    <scope>NUCLEOTIDE SEQUENCE</scope>
    <source>
        <tissue evidence="2">Shoot tip</tissue>
    </source>
</reference>
<evidence type="ECO:0000313" key="2">
    <source>
        <dbReference type="EMBL" id="KAJ6721968.1"/>
    </source>
</evidence>
<comment type="caution">
    <text evidence="2">The sequence shown here is derived from an EMBL/GenBank/DDBJ whole genome shotgun (WGS) entry which is preliminary data.</text>
</comment>